<dbReference type="PATRIC" id="fig|1492898.3.peg.4092"/>
<feature type="domain" description="TonB-dependent receptor plug" evidence="12">
    <location>
        <begin position="114"/>
        <end position="219"/>
    </location>
</feature>
<dbReference type="InterPro" id="IPR008969">
    <property type="entry name" value="CarboxyPept-like_regulatory"/>
</dbReference>
<keyword evidence="3 8" id="KW-1134">Transmembrane beta strand</keyword>
<evidence type="ECO:0000256" key="6">
    <source>
        <dbReference type="ARBA" id="ARBA00023136"/>
    </source>
</evidence>
<dbReference type="SUPFAM" id="SSF49464">
    <property type="entry name" value="Carboxypeptidase regulatory domain-like"/>
    <property type="match status" value="1"/>
</dbReference>
<evidence type="ECO:0008006" key="15">
    <source>
        <dbReference type="Google" id="ProtNLM"/>
    </source>
</evidence>
<dbReference type="InterPro" id="IPR037066">
    <property type="entry name" value="Plug_dom_sf"/>
</dbReference>
<dbReference type="InterPro" id="IPR036942">
    <property type="entry name" value="Beta-barrel_TonB_sf"/>
</dbReference>
<feature type="domain" description="TonB-dependent receptor-like beta-barrel" evidence="11">
    <location>
        <begin position="505"/>
        <end position="942"/>
    </location>
</feature>
<evidence type="ECO:0000313" key="13">
    <source>
        <dbReference type="EMBL" id="ANE52232.1"/>
    </source>
</evidence>
<evidence type="ECO:0000259" key="11">
    <source>
        <dbReference type="Pfam" id="PF00593"/>
    </source>
</evidence>
<dbReference type="KEGG" id="fla:SY85_18805"/>
<name>A0A172TZ21_9BACT</name>
<evidence type="ECO:0000256" key="10">
    <source>
        <dbReference type="SAM" id="SignalP"/>
    </source>
</evidence>
<dbReference type="Proteomes" id="UP000077177">
    <property type="component" value="Chromosome"/>
</dbReference>
<keyword evidence="5 9" id="KW-0798">TonB box</keyword>
<gene>
    <name evidence="13" type="ORF">SY85_18805</name>
</gene>
<evidence type="ECO:0000256" key="1">
    <source>
        <dbReference type="ARBA" id="ARBA00004571"/>
    </source>
</evidence>
<evidence type="ECO:0000256" key="3">
    <source>
        <dbReference type="ARBA" id="ARBA00022452"/>
    </source>
</evidence>
<keyword evidence="10" id="KW-0732">Signal</keyword>
<dbReference type="InterPro" id="IPR012910">
    <property type="entry name" value="Plug_dom"/>
</dbReference>
<evidence type="ECO:0000256" key="7">
    <source>
        <dbReference type="ARBA" id="ARBA00023237"/>
    </source>
</evidence>
<comment type="similarity">
    <text evidence="8 9">Belongs to the TonB-dependent receptor family.</text>
</comment>
<keyword evidence="14" id="KW-1185">Reference proteome</keyword>
<dbReference type="STRING" id="1492898.SY85_18805"/>
<dbReference type="InterPro" id="IPR023996">
    <property type="entry name" value="TonB-dep_OMP_SusC/RagA"/>
</dbReference>
<dbReference type="NCBIfam" id="TIGR04057">
    <property type="entry name" value="SusC_RagA_signa"/>
    <property type="match status" value="1"/>
</dbReference>
<evidence type="ECO:0000256" key="9">
    <source>
        <dbReference type="RuleBase" id="RU003357"/>
    </source>
</evidence>
<dbReference type="InterPro" id="IPR039426">
    <property type="entry name" value="TonB-dep_rcpt-like"/>
</dbReference>
<keyword evidence="7 8" id="KW-0998">Cell outer membrane</keyword>
<keyword evidence="4 8" id="KW-0812">Transmembrane</keyword>
<evidence type="ECO:0000256" key="8">
    <source>
        <dbReference type="PROSITE-ProRule" id="PRU01360"/>
    </source>
</evidence>
<sequence>MRKLLLLMGFVLMLGTAWAQRQITGKVSDDKGNPAPNVSVQVKGSKVGTVTGSDGSFTLTVPADAKTLVISSIGFSTQELSVNDRSNFALTLQKEDQSMSEVVVVAYGTAKKGAVTNSVAQVTAKELENRPVTNVISALSGVAPGVTTNSSNGQPGSSPAVRIRGFGSLNASSSPLYVVDGVPYDYDISNINVDDIENVSVLKDAASSALYGARAANGVIQITTKKGKKDRTQISANVSQGFVSRAIEEYERVGAMDYYPLMWEAYRNSLVYPTSGAAIPVADASRLASGLYPRNTAGNQIYGTRTFSDISQLLAYNPFNVARTEIVRPDGTLNPNAKLLYADDLDWLQEIQRTGSRGDYTVSVSGGAPKSDYYLSLGYTNEKGYVENSDYKRYSSRLNMNTQPLGWLKLGLNIAGIVTKANQGADDGSSTGLVNPFYTNRIIGPIYPVYAHDQTTGAYILDEKGNRIYDLGSMANLGLPNRPTIGGRHAIYETLLNENILQRNALNNRLSAEVSFLRNFKFTTNVSADISNSLRSQFENKIVGDGAPSGRARRNTSDNLTLTINQLLNFNKTFGRHTVEALIGHENYDATYKSVTTLRTGQIVDGITELSNFTTTATLASNKDRYKIESYLSRANYSLDNKYFLSASLRRDGSSRFHPDNRWGNFWSVSGAWRIDQEAFMSNLSWLSALKLRASYGQVGNDDILDANGNSIYYAYQSFYNVGQNNNTEPGAAQSTTSANPALKWEKNNSFDVALDFGLLKNRINGSVEYFDRRSDNLLFRVPPPVSSGTLSDPQNAGSMYNKGIEVSVNGDVIRKHDFNWNLGVNWTTFENKITKMPQTEVITGTQKWMVGQSRYDFWLRDWYGVNPADGAALFVANANVPANSFIIKEGGKDVLVTTDQNNAAYHYAGSAIPDFYGSIINSLNYKGFGLSFQLNYQVGGKVYDAAYAQLMHSGSYGVAMHTDITKRWQKAGDITDVPRLDAGRNTTFGVASDRWLVDASYLNVQNVTFHYTLPKGLLSKAHLQNTRVYVSGENLYMFTKRQGLNPTQNFTGQTSNVYVPSRVITAGINLSL</sequence>
<keyword evidence="2 8" id="KW-0813">Transport</keyword>
<evidence type="ECO:0000259" key="12">
    <source>
        <dbReference type="Pfam" id="PF07715"/>
    </source>
</evidence>
<dbReference type="Pfam" id="PF13715">
    <property type="entry name" value="CarbopepD_reg_2"/>
    <property type="match status" value="1"/>
</dbReference>
<dbReference type="OrthoDB" id="9768177at2"/>
<reference evidence="14" key="1">
    <citation type="submission" date="2015-01" db="EMBL/GenBank/DDBJ databases">
        <title>Flavisolibacter sp./LCS9/ whole genome sequencing.</title>
        <authorList>
            <person name="Kim M.K."/>
            <person name="Srinivasan S."/>
            <person name="Lee J.-J."/>
        </authorList>
    </citation>
    <scope>NUCLEOTIDE SEQUENCE [LARGE SCALE GENOMIC DNA]</scope>
    <source>
        <strain evidence="14">LCS9</strain>
    </source>
</reference>
<feature type="signal peptide" evidence="10">
    <location>
        <begin position="1"/>
        <end position="19"/>
    </location>
</feature>
<dbReference type="EMBL" id="CP011390">
    <property type="protein sequence ID" value="ANE52232.1"/>
    <property type="molecule type" value="Genomic_DNA"/>
</dbReference>
<comment type="subcellular location">
    <subcellularLocation>
        <location evidence="1 8">Cell outer membrane</location>
        <topology evidence="1 8">Multi-pass membrane protein</topology>
    </subcellularLocation>
</comment>
<organism evidence="13 14">
    <name type="scientific">Flavisolibacter tropicus</name>
    <dbReference type="NCBI Taxonomy" id="1492898"/>
    <lineage>
        <taxon>Bacteria</taxon>
        <taxon>Pseudomonadati</taxon>
        <taxon>Bacteroidota</taxon>
        <taxon>Chitinophagia</taxon>
        <taxon>Chitinophagales</taxon>
        <taxon>Chitinophagaceae</taxon>
        <taxon>Flavisolibacter</taxon>
    </lineage>
</organism>
<dbReference type="RefSeq" id="WP_066406494.1">
    <property type="nucleotide sequence ID" value="NZ_CP011390.1"/>
</dbReference>
<proteinExistence type="inferred from homology"/>
<dbReference type="PROSITE" id="PS52016">
    <property type="entry name" value="TONB_DEPENDENT_REC_3"/>
    <property type="match status" value="1"/>
</dbReference>
<evidence type="ECO:0000256" key="4">
    <source>
        <dbReference type="ARBA" id="ARBA00022692"/>
    </source>
</evidence>
<evidence type="ECO:0000313" key="14">
    <source>
        <dbReference type="Proteomes" id="UP000077177"/>
    </source>
</evidence>
<dbReference type="InterPro" id="IPR000531">
    <property type="entry name" value="Beta-barrel_TonB"/>
</dbReference>
<feature type="chain" id="PRO_5008001421" description="TonB-dependent receptor" evidence="10">
    <location>
        <begin position="20"/>
        <end position="1073"/>
    </location>
</feature>
<keyword evidence="6 8" id="KW-0472">Membrane</keyword>
<dbReference type="Pfam" id="PF07715">
    <property type="entry name" value="Plug"/>
    <property type="match status" value="1"/>
</dbReference>
<dbReference type="GO" id="GO:0009279">
    <property type="term" value="C:cell outer membrane"/>
    <property type="evidence" value="ECO:0007669"/>
    <property type="project" value="UniProtKB-SubCell"/>
</dbReference>
<evidence type="ECO:0000256" key="5">
    <source>
        <dbReference type="ARBA" id="ARBA00023077"/>
    </source>
</evidence>
<accession>A0A172TZ21</accession>
<dbReference type="Gene3D" id="2.40.170.20">
    <property type="entry name" value="TonB-dependent receptor, beta-barrel domain"/>
    <property type="match status" value="1"/>
</dbReference>
<reference evidence="13 14" key="2">
    <citation type="journal article" date="2016" name="Int. J. Syst. Evol. Microbiol.">
        <title>Flavisolibacter tropicus sp. nov., isolated from tropical soil.</title>
        <authorList>
            <person name="Lee J.J."/>
            <person name="Kang M.S."/>
            <person name="Kim G.S."/>
            <person name="Lee C.S."/>
            <person name="Lim S."/>
            <person name="Lee J."/>
            <person name="Roh S.H."/>
            <person name="Kang H."/>
            <person name="Ha J.M."/>
            <person name="Bae S."/>
            <person name="Jung H.Y."/>
            <person name="Kim M.K."/>
        </authorList>
    </citation>
    <scope>NUCLEOTIDE SEQUENCE [LARGE SCALE GENOMIC DNA]</scope>
    <source>
        <strain evidence="13 14">LCS9</strain>
    </source>
</reference>
<dbReference type="Gene3D" id="2.170.130.10">
    <property type="entry name" value="TonB-dependent receptor, plug domain"/>
    <property type="match status" value="1"/>
</dbReference>
<dbReference type="NCBIfam" id="TIGR04056">
    <property type="entry name" value="OMP_RagA_SusC"/>
    <property type="match status" value="1"/>
</dbReference>
<dbReference type="InterPro" id="IPR023997">
    <property type="entry name" value="TonB-dep_OMP_SusC/RagA_CS"/>
</dbReference>
<evidence type="ECO:0000256" key="2">
    <source>
        <dbReference type="ARBA" id="ARBA00022448"/>
    </source>
</evidence>
<dbReference type="Gene3D" id="2.60.40.1120">
    <property type="entry name" value="Carboxypeptidase-like, regulatory domain"/>
    <property type="match status" value="1"/>
</dbReference>
<protein>
    <recommendedName>
        <fullName evidence="15">TonB-dependent receptor</fullName>
    </recommendedName>
</protein>
<dbReference type="SUPFAM" id="SSF56935">
    <property type="entry name" value="Porins"/>
    <property type="match status" value="1"/>
</dbReference>
<dbReference type="Pfam" id="PF00593">
    <property type="entry name" value="TonB_dep_Rec_b-barrel"/>
    <property type="match status" value="1"/>
</dbReference>
<dbReference type="AlphaFoldDB" id="A0A172TZ21"/>